<proteinExistence type="predicted"/>
<evidence type="ECO:0000313" key="3">
    <source>
        <dbReference type="Proteomes" id="UP001281410"/>
    </source>
</evidence>
<sequence length="139" mass="15042">MEALAYGYNVALVETTPLASTLPLSSPLKTTTIPRLTPSLFSRTSAPMPAFTLACSTPLSRSVVHALMAVSALFVGQNLFTLASLAHIITFIFLLFLLASPLGIAFKAQREEAKSAMKWILGKEKNSMNPLYPLYVHTA</sequence>
<evidence type="ECO:0000256" key="1">
    <source>
        <dbReference type="SAM" id="Phobius"/>
    </source>
</evidence>
<protein>
    <submittedName>
        <fullName evidence="2">Uncharacterized protein</fullName>
    </submittedName>
</protein>
<comment type="caution">
    <text evidence="2">The sequence shown here is derived from an EMBL/GenBank/DDBJ whole genome shotgun (WGS) entry which is preliminary data.</text>
</comment>
<dbReference type="Proteomes" id="UP001281410">
    <property type="component" value="Unassembled WGS sequence"/>
</dbReference>
<dbReference type="AlphaFoldDB" id="A0AAE0AYC4"/>
<organism evidence="2 3">
    <name type="scientific">Dipteronia sinensis</name>
    <dbReference type="NCBI Taxonomy" id="43782"/>
    <lineage>
        <taxon>Eukaryota</taxon>
        <taxon>Viridiplantae</taxon>
        <taxon>Streptophyta</taxon>
        <taxon>Embryophyta</taxon>
        <taxon>Tracheophyta</taxon>
        <taxon>Spermatophyta</taxon>
        <taxon>Magnoliopsida</taxon>
        <taxon>eudicotyledons</taxon>
        <taxon>Gunneridae</taxon>
        <taxon>Pentapetalae</taxon>
        <taxon>rosids</taxon>
        <taxon>malvids</taxon>
        <taxon>Sapindales</taxon>
        <taxon>Sapindaceae</taxon>
        <taxon>Hippocastanoideae</taxon>
        <taxon>Acereae</taxon>
        <taxon>Dipteronia</taxon>
    </lineage>
</organism>
<gene>
    <name evidence="2" type="ORF">Dsin_005867</name>
</gene>
<name>A0AAE0AYC4_9ROSI</name>
<evidence type="ECO:0000313" key="2">
    <source>
        <dbReference type="EMBL" id="KAK3226005.1"/>
    </source>
</evidence>
<keyword evidence="1" id="KW-0472">Membrane</keyword>
<dbReference type="EMBL" id="JANJYJ010000002">
    <property type="protein sequence ID" value="KAK3226005.1"/>
    <property type="molecule type" value="Genomic_DNA"/>
</dbReference>
<keyword evidence="3" id="KW-1185">Reference proteome</keyword>
<keyword evidence="1" id="KW-0812">Transmembrane</keyword>
<feature type="transmembrane region" description="Helical" evidence="1">
    <location>
        <begin position="86"/>
        <end position="108"/>
    </location>
</feature>
<keyword evidence="1" id="KW-1133">Transmembrane helix</keyword>
<accession>A0AAE0AYC4</accession>
<reference evidence="2" key="1">
    <citation type="journal article" date="2023" name="Plant J.">
        <title>Genome sequences and population genomics provide insights into the demographic history, inbreeding, and mutation load of two 'living fossil' tree species of Dipteronia.</title>
        <authorList>
            <person name="Feng Y."/>
            <person name="Comes H.P."/>
            <person name="Chen J."/>
            <person name="Zhu S."/>
            <person name="Lu R."/>
            <person name="Zhang X."/>
            <person name="Li P."/>
            <person name="Qiu J."/>
            <person name="Olsen K.M."/>
            <person name="Qiu Y."/>
        </authorList>
    </citation>
    <scope>NUCLEOTIDE SEQUENCE</scope>
    <source>
        <strain evidence="2">NBL</strain>
    </source>
</reference>